<dbReference type="Gene3D" id="3.40.50.2000">
    <property type="entry name" value="Glycogen Phosphorylase B"/>
    <property type="match status" value="1"/>
</dbReference>
<accession>A0A521AX64</accession>
<protein>
    <submittedName>
        <fullName evidence="1">Glycosyltransferase involved in cell wall bisynthesis</fullName>
    </submittedName>
</protein>
<keyword evidence="1" id="KW-0808">Transferase</keyword>
<dbReference type="CDD" id="cd03801">
    <property type="entry name" value="GT4_PimA-like"/>
    <property type="match status" value="1"/>
</dbReference>
<dbReference type="EMBL" id="FXTN01000001">
    <property type="protein sequence ID" value="SMO39331.1"/>
    <property type="molecule type" value="Genomic_DNA"/>
</dbReference>
<reference evidence="1 2" key="1">
    <citation type="submission" date="2017-05" db="EMBL/GenBank/DDBJ databases">
        <authorList>
            <person name="Varghese N."/>
            <person name="Submissions S."/>
        </authorList>
    </citation>
    <scope>NUCLEOTIDE SEQUENCE [LARGE SCALE GENOMIC DNA]</scope>
    <source>
        <strain evidence="1 2">DSM 19036</strain>
    </source>
</reference>
<dbReference type="Pfam" id="PF13692">
    <property type="entry name" value="Glyco_trans_1_4"/>
    <property type="match status" value="1"/>
</dbReference>
<gene>
    <name evidence="1" type="ORF">SAMN06265348_101512</name>
</gene>
<dbReference type="GO" id="GO:0016740">
    <property type="term" value="F:transferase activity"/>
    <property type="evidence" value="ECO:0007669"/>
    <property type="project" value="UniProtKB-KW"/>
</dbReference>
<evidence type="ECO:0000313" key="1">
    <source>
        <dbReference type="EMBL" id="SMO39331.1"/>
    </source>
</evidence>
<dbReference type="RefSeq" id="WP_142526595.1">
    <property type="nucleotide sequence ID" value="NZ_CBCSJO010000002.1"/>
</dbReference>
<dbReference type="Proteomes" id="UP000320300">
    <property type="component" value="Unassembled WGS sequence"/>
</dbReference>
<proteinExistence type="predicted"/>
<name>A0A521AX64_9SPHI</name>
<keyword evidence="2" id="KW-1185">Reference proteome</keyword>
<dbReference type="AlphaFoldDB" id="A0A521AX64"/>
<dbReference type="SUPFAM" id="SSF53756">
    <property type="entry name" value="UDP-Glycosyltransferase/glycogen phosphorylase"/>
    <property type="match status" value="1"/>
</dbReference>
<sequence>MNKKTLLIIGLVWPEPRSSAAGTRIIQLAELFLARSYQVTFASAASKGEFSYPLEEMGVAEQEVRLNDTGFNTLLKELMPDIVLFDRFAIEEQYGWRVQQECPDALRILDTEDLHCLRHARQQAIKTGKPLDLFTDLAKREIASVLRCDLSLIISEYEMNILREQFHVDASLLCYLPFLEDEITEKKIQNWKGFEEREGFVFIGNYLHEPNWNTLQFLKTRIWPLLRKKLPAAVMHIYGAYAAAKVMQLHNAKENFYVHGRAGDARETIAAHKVLLAPIQFGAGLKGKFIDAMQSGTPAVTTSAGAEAMQGELDWNGAVTDDPASFVDEAIRLYEDKNLWLSAQRNGARMINERYEKIKLGAVFLETIDSLLINYKAHRNHNFIGQILQYQTLSSSKYMSLWIEEKNKNSRV</sequence>
<organism evidence="1 2">
    <name type="scientific">Pedobacter westerhofensis</name>
    <dbReference type="NCBI Taxonomy" id="425512"/>
    <lineage>
        <taxon>Bacteria</taxon>
        <taxon>Pseudomonadati</taxon>
        <taxon>Bacteroidota</taxon>
        <taxon>Sphingobacteriia</taxon>
        <taxon>Sphingobacteriales</taxon>
        <taxon>Sphingobacteriaceae</taxon>
        <taxon>Pedobacter</taxon>
    </lineage>
</organism>
<evidence type="ECO:0000313" key="2">
    <source>
        <dbReference type="Proteomes" id="UP000320300"/>
    </source>
</evidence>
<dbReference type="OrthoDB" id="9807209at2"/>